<dbReference type="CDD" id="cd02516">
    <property type="entry name" value="CDP-ME_synthetase"/>
    <property type="match status" value="1"/>
</dbReference>
<feature type="site" description="Positions MEP for the nucleophilic attack" evidence="7">
    <location>
        <position position="153"/>
    </location>
</feature>
<dbReference type="GO" id="GO:0050518">
    <property type="term" value="F:2-C-methyl-D-erythritol 4-phosphate cytidylyltransferase activity"/>
    <property type="evidence" value="ECO:0007669"/>
    <property type="project" value="UniProtKB-EC"/>
</dbReference>
<comment type="pathway">
    <text evidence="2 7">Isoprenoid biosynthesis; isopentenyl diphosphate biosynthesis via DXP pathway; isopentenyl diphosphate from 1-deoxy-D-xylulose 5-phosphate: step 2/6.</text>
</comment>
<comment type="similarity">
    <text evidence="3 7">Belongs to the IspD/TarI cytidylyltransferase family. IspD subfamily.</text>
</comment>
<comment type="catalytic activity">
    <reaction evidence="1 7">
        <text>2-C-methyl-D-erythritol 4-phosphate + CTP + H(+) = 4-CDP-2-C-methyl-D-erythritol + diphosphate</text>
        <dbReference type="Rhea" id="RHEA:13429"/>
        <dbReference type="ChEBI" id="CHEBI:15378"/>
        <dbReference type="ChEBI" id="CHEBI:33019"/>
        <dbReference type="ChEBI" id="CHEBI:37563"/>
        <dbReference type="ChEBI" id="CHEBI:57823"/>
        <dbReference type="ChEBI" id="CHEBI:58262"/>
        <dbReference type="EC" id="2.7.7.60"/>
    </reaction>
</comment>
<feature type="site" description="Transition state stabilizer" evidence="7">
    <location>
        <position position="20"/>
    </location>
</feature>
<evidence type="ECO:0000256" key="6">
    <source>
        <dbReference type="ARBA" id="ARBA00023229"/>
    </source>
</evidence>
<reference evidence="8 9" key="1">
    <citation type="submission" date="2022-09" db="EMBL/GenBank/DDBJ databases">
        <title>Complete genome sequence of Janibacter terrae strain COS04-44, PCL-degrading bacteria isolated from oil spilled coast.</title>
        <authorList>
            <person name="Park H."/>
            <person name="Kim J.Y."/>
            <person name="An S.H."/>
            <person name="Lee C.M."/>
            <person name="Weon H.-Y."/>
        </authorList>
    </citation>
    <scope>NUCLEOTIDE SEQUENCE [LARGE SCALE GENOMIC DNA]</scope>
    <source>
        <strain evidence="8 9">COS04-44</strain>
    </source>
</reference>
<name>A0ABZ2FIY3_9MICO</name>
<dbReference type="HAMAP" id="MF_00108">
    <property type="entry name" value="IspD"/>
    <property type="match status" value="1"/>
</dbReference>
<evidence type="ECO:0000313" key="8">
    <source>
        <dbReference type="EMBL" id="WWF06265.1"/>
    </source>
</evidence>
<evidence type="ECO:0000256" key="2">
    <source>
        <dbReference type="ARBA" id="ARBA00004787"/>
    </source>
</evidence>
<gene>
    <name evidence="7 8" type="primary">ispD</name>
    <name evidence="8" type="ORF">N5P18_05165</name>
</gene>
<evidence type="ECO:0000256" key="3">
    <source>
        <dbReference type="ARBA" id="ARBA00009789"/>
    </source>
</evidence>
<dbReference type="InterPro" id="IPR034683">
    <property type="entry name" value="IspD/TarI"/>
</dbReference>
<protein>
    <recommendedName>
        <fullName evidence="7">2-C-methyl-D-erythritol 4-phosphate cytidylyltransferase</fullName>
        <ecNumber evidence="7">2.7.7.60</ecNumber>
    </recommendedName>
    <alternativeName>
        <fullName evidence="7">4-diphosphocytidyl-2C-methyl-D-erythritol synthase</fullName>
    </alternativeName>
    <alternativeName>
        <fullName evidence="7">MEP cytidylyltransferase</fullName>
        <shortName evidence="7">MCT</shortName>
    </alternativeName>
</protein>
<evidence type="ECO:0000256" key="1">
    <source>
        <dbReference type="ARBA" id="ARBA00001282"/>
    </source>
</evidence>
<dbReference type="InterPro" id="IPR018294">
    <property type="entry name" value="ISPD_synthase_CS"/>
</dbReference>
<dbReference type="SUPFAM" id="SSF53448">
    <property type="entry name" value="Nucleotide-diphospho-sugar transferases"/>
    <property type="match status" value="1"/>
</dbReference>
<dbReference type="EMBL" id="CP104874">
    <property type="protein sequence ID" value="WWF06265.1"/>
    <property type="molecule type" value="Genomic_DNA"/>
</dbReference>
<dbReference type="InterPro" id="IPR050088">
    <property type="entry name" value="IspD/TarI_cytidylyltransf_bact"/>
</dbReference>
<dbReference type="PANTHER" id="PTHR32125:SF4">
    <property type="entry name" value="2-C-METHYL-D-ERYTHRITOL 4-PHOSPHATE CYTIDYLYLTRANSFERASE, CHLOROPLASTIC"/>
    <property type="match status" value="1"/>
</dbReference>
<dbReference type="PANTHER" id="PTHR32125">
    <property type="entry name" value="2-C-METHYL-D-ERYTHRITOL 4-PHOSPHATE CYTIDYLYLTRANSFERASE, CHLOROPLASTIC"/>
    <property type="match status" value="1"/>
</dbReference>
<evidence type="ECO:0000256" key="7">
    <source>
        <dbReference type="HAMAP-Rule" id="MF_00108"/>
    </source>
</evidence>
<keyword evidence="4 7" id="KW-0808">Transferase</keyword>
<dbReference type="RefSeq" id="WP_068326893.1">
    <property type="nucleotide sequence ID" value="NZ_CP104874.1"/>
</dbReference>
<dbReference type="Gene3D" id="3.90.550.10">
    <property type="entry name" value="Spore Coat Polysaccharide Biosynthesis Protein SpsA, Chain A"/>
    <property type="match status" value="1"/>
</dbReference>
<dbReference type="InterPro" id="IPR001228">
    <property type="entry name" value="IspD"/>
</dbReference>
<feature type="site" description="Transition state stabilizer" evidence="7">
    <location>
        <position position="13"/>
    </location>
</feature>
<keyword evidence="9" id="KW-1185">Reference proteome</keyword>
<dbReference type="PROSITE" id="PS01295">
    <property type="entry name" value="ISPD"/>
    <property type="match status" value="1"/>
</dbReference>
<keyword evidence="6 7" id="KW-0414">Isoprene biosynthesis</keyword>
<evidence type="ECO:0000256" key="5">
    <source>
        <dbReference type="ARBA" id="ARBA00022695"/>
    </source>
</evidence>
<proteinExistence type="inferred from homology"/>
<dbReference type="NCBIfam" id="TIGR00453">
    <property type="entry name" value="ispD"/>
    <property type="match status" value="1"/>
</dbReference>
<evidence type="ECO:0000256" key="4">
    <source>
        <dbReference type="ARBA" id="ARBA00022679"/>
    </source>
</evidence>
<feature type="site" description="Positions MEP for the nucleophilic attack" evidence="7">
    <location>
        <position position="205"/>
    </location>
</feature>
<evidence type="ECO:0000313" key="9">
    <source>
        <dbReference type="Proteomes" id="UP001381003"/>
    </source>
</evidence>
<dbReference type="Proteomes" id="UP001381003">
    <property type="component" value="Chromosome"/>
</dbReference>
<sequence length="223" mass="22549">MGVVVVAAGSGTRLGADRPKAFVELAGATILEHALRGVLAAGPAEVVLVVPQAQLAPARQIVERVPAQDVGVAVVAGGAERTESVARGLDALSERVTMVLVHDAARCLTPVAVFDRVVAAVATGAAGAIPGLPVVDTIKVVDERGVITSTPVRESLRAVQTPQGFDRAVLAAAHAAGVLATDDAALVEALGHDVVVVEGDPRALKITTPEDLARAERLLAASG</sequence>
<organism evidence="8 9">
    <name type="scientific">Janibacter terrae</name>
    <dbReference type="NCBI Taxonomy" id="103817"/>
    <lineage>
        <taxon>Bacteria</taxon>
        <taxon>Bacillati</taxon>
        <taxon>Actinomycetota</taxon>
        <taxon>Actinomycetes</taxon>
        <taxon>Micrococcales</taxon>
        <taxon>Intrasporangiaceae</taxon>
        <taxon>Janibacter</taxon>
    </lineage>
</organism>
<dbReference type="Pfam" id="PF01128">
    <property type="entry name" value="IspD"/>
    <property type="match status" value="1"/>
</dbReference>
<keyword evidence="5 7" id="KW-0548">Nucleotidyltransferase</keyword>
<accession>A0ABZ2FIY3</accession>
<dbReference type="EC" id="2.7.7.60" evidence="7"/>
<comment type="function">
    <text evidence="7">Catalyzes the formation of 4-diphosphocytidyl-2-C-methyl-D-erythritol from CTP and 2-C-methyl-D-erythritol 4-phosphate (MEP).</text>
</comment>
<dbReference type="InterPro" id="IPR029044">
    <property type="entry name" value="Nucleotide-diphossugar_trans"/>
</dbReference>